<protein>
    <submittedName>
        <fullName evidence="1">Uncharacterized protein</fullName>
    </submittedName>
</protein>
<sequence length="77" mass="8100">MPDIKIDDNCLFEDLLDQAWGSSFMAMAAVAQGIGSWQACHEFEPSTTKDPPCSGAMPPIGVVVRRGGCSSGVVLVT</sequence>
<evidence type="ECO:0000313" key="2">
    <source>
        <dbReference type="Proteomes" id="UP000887159"/>
    </source>
</evidence>
<organism evidence="1 2">
    <name type="scientific">Trichonephila clavipes</name>
    <name type="common">Golden silk orbweaver</name>
    <name type="synonym">Nephila clavipes</name>
    <dbReference type="NCBI Taxonomy" id="2585209"/>
    <lineage>
        <taxon>Eukaryota</taxon>
        <taxon>Metazoa</taxon>
        <taxon>Ecdysozoa</taxon>
        <taxon>Arthropoda</taxon>
        <taxon>Chelicerata</taxon>
        <taxon>Arachnida</taxon>
        <taxon>Araneae</taxon>
        <taxon>Araneomorphae</taxon>
        <taxon>Entelegynae</taxon>
        <taxon>Araneoidea</taxon>
        <taxon>Nephilidae</taxon>
        <taxon>Trichonephila</taxon>
    </lineage>
</organism>
<gene>
    <name evidence="1" type="ORF">TNCV_1123491</name>
</gene>
<reference evidence="1" key="1">
    <citation type="submission" date="2020-08" db="EMBL/GenBank/DDBJ databases">
        <title>Multicomponent nature underlies the extraordinary mechanical properties of spider dragline silk.</title>
        <authorList>
            <person name="Kono N."/>
            <person name="Nakamura H."/>
            <person name="Mori M."/>
            <person name="Yoshida Y."/>
            <person name="Ohtoshi R."/>
            <person name="Malay A.D."/>
            <person name="Moran D.A.P."/>
            <person name="Tomita M."/>
            <person name="Numata K."/>
            <person name="Arakawa K."/>
        </authorList>
    </citation>
    <scope>NUCLEOTIDE SEQUENCE</scope>
</reference>
<evidence type="ECO:0000313" key="1">
    <source>
        <dbReference type="EMBL" id="GFY10827.1"/>
    </source>
</evidence>
<proteinExistence type="predicted"/>
<dbReference type="Proteomes" id="UP000887159">
    <property type="component" value="Unassembled WGS sequence"/>
</dbReference>
<dbReference type="EMBL" id="BMAU01021301">
    <property type="protein sequence ID" value="GFY10827.1"/>
    <property type="molecule type" value="Genomic_DNA"/>
</dbReference>
<accession>A0A8X6SKM6</accession>
<name>A0A8X6SKM6_TRICX</name>
<dbReference type="AlphaFoldDB" id="A0A8X6SKM6"/>
<comment type="caution">
    <text evidence="1">The sequence shown here is derived from an EMBL/GenBank/DDBJ whole genome shotgun (WGS) entry which is preliminary data.</text>
</comment>
<keyword evidence="2" id="KW-1185">Reference proteome</keyword>